<dbReference type="GO" id="GO:0046872">
    <property type="term" value="F:metal ion binding"/>
    <property type="evidence" value="ECO:0007669"/>
    <property type="project" value="UniProtKB-KW"/>
</dbReference>
<comment type="cofactor">
    <cofactor evidence="2">
        <name>Mg(2+)</name>
        <dbReference type="ChEBI" id="CHEBI:18420"/>
    </cofactor>
</comment>
<evidence type="ECO:0000256" key="4">
    <source>
        <dbReference type="ARBA" id="ARBA00022722"/>
    </source>
</evidence>
<evidence type="ECO:0000256" key="6">
    <source>
        <dbReference type="ARBA" id="ARBA00022763"/>
    </source>
</evidence>
<dbReference type="PANTHER" id="PTHR15822:SF4">
    <property type="entry name" value="TYROSYL-DNA PHOSPHODIESTERASE 2"/>
    <property type="match status" value="1"/>
</dbReference>
<dbReference type="Pfam" id="PF03372">
    <property type="entry name" value="Exo_endo_phos"/>
    <property type="match status" value="1"/>
</dbReference>
<keyword evidence="7" id="KW-0378">Hydrolase</keyword>
<evidence type="ECO:0000256" key="2">
    <source>
        <dbReference type="ARBA" id="ARBA00001946"/>
    </source>
</evidence>
<dbReference type="VEuPathDB" id="CryptoDB:Cvel_21948"/>
<keyword evidence="5" id="KW-0479">Metal-binding</keyword>
<evidence type="ECO:0000256" key="1">
    <source>
        <dbReference type="ARBA" id="ARBA00001936"/>
    </source>
</evidence>
<keyword evidence="8" id="KW-0460">Magnesium</keyword>
<evidence type="ECO:0000259" key="11">
    <source>
        <dbReference type="Pfam" id="PF03372"/>
    </source>
</evidence>
<feature type="domain" description="Endonuclease/exonuclease/phosphatase" evidence="11">
    <location>
        <begin position="87"/>
        <end position="328"/>
    </location>
</feature>
<evidence type="ECO:0000256" key="8">
    <source>
        <dbReference type="ARBA" id="ARBA00022842"/>
    </source>
</evidence>
<dbReference type="GO" id="GO:0005737">
    <property type="term" value="C:cytoplasm"/>
    <property type="evidence" value="ECO:0007669"/>
    <property type="project" value="TreeGrafter"/>
</dbReference>
<accession>A0A0G4GHQ1</accession>
<keyword evidence="4" id="KW-0540">Nuclease</keyword>
<evidence type="ECO:0000256" key="5">
    <source>
        <dbReference type="ARBA" id="ARBA00022723"/>
    </source>
</evidence>
<keyword evidence="10" id="KW-0539">Nucleus</keyword>
<gene>
    <name evidence="12" type="ORF">Cvel_21948</name>
</gene>
<dbReference type="GO" id="GO:0004518">
    <property type="term" value="F:nuclease activity"/>
    <property type="evidence" value="ECO:0007669"/>
    <property type="project" value="UniProtKB-KW"/>
</dbReference>
<dbReference type="GO" id="GO:0003697">
    <property type="term" value="F:single-stranded DNA binding"/>
    <property type="evidence" value="ECO:0007669"/>
    <property type="project" value="TreeGrafter"/>
</dbReference>
<reference evidence="12" key="1">
    <citation type="submission" date="2014-11" db="EMBL/GenBank/DDBJ databases">
        <authorList>
            <person name="Otto D Thomas"/>
            <person name="Naeem Raeece"/>
        </authorList>
    </citation>
    <scope>NUCLEOTIDE SEQUENCE</scope>
</reference>
<evidence type="ECO:0000256" key="3">
    <source>
        <dbReference type="ARBA" id="ARBA00004322"/>
    </source>
</evidence>
<dbReference type="EMBL" id="CDMZ01001223">
    <property type="protein sequence ID" value="CEM29273.1"/>
    <property type="molecule type" value="Genomic_DNA"/>
</dbReference>
<dbReference type="InterPro" id="IPR051547">
    <property type="entry name" value="TDP2-like"/>
</dbReference>
<dbReference type="InterPro" id="IPR036691">
    <property type="entry name" value="Endo/exonu/phosph_ase_sf"/>
</dbReference>
<evidence type="ECO:0000256" key="10">
    <source>
        <dbReference type="ARBA" id="ARBA00023242"/>
    </source>
</evidence>
<evidence type="ECO:0000313" key="12">
    <source>
        <dbReference type="EMBL" id="CEM29273.1"/>
    </source>
</evidence>
<sequence>MSRAVTPFVWKSGEVGEWIPASGNGDVPECFKPPSTHFVEKGGTGDCHGVTESGTFVFRAATLNVLTDQFPWPVRLAIASSVRFPAALQWIEKVSPTFLGLNEVSPLFMEMLGSSEYIQKNYFLSDAPGHPNKTIKDANHHGCVLLSKLPFESCHAVFPPSGSDREAIAGVFTLPLSEGAAAESTPSRVVICSQHTISQQTEAKKKHRAVQVKGLVDFCTTLNAELGFLIMGDLNLHYIHEDAIVLDNNLLDCWAETHFGREGDGDEGKSFDSASNRMIPRYIPGEKRRMRLDRILLSQGCSLFPKTPCEFWAHEPVDVKRNIFVSDHYGLKFDLEAKGGEAFEGSPEVKEVLKRNAETEEVYEFSSTAFAAALIPHSGWLFLRACGY</sequence>
<dbReference type="PANTHER" id="PTHR15822">
    <property type="entry name" value="TRAF AND TNF RECEPTOR-ASSOCIATED PROTEIN"/>
    <property type="match status" value="1"/>
</dbReference>
<evidence type="ECO:0000256" key="7">
    <source>
        <dbReference type="ARBA" id="ARBA00022801"/>
    </source>
</evidence>
<dbReference type="InterPro" id="IPR005135">
    <property type="entry name" value="Endo/exonuclease/phosphatase"/>
</dbReference>
<keyword evidence="6" id="KW-0227">DNA damage</keyword>
<protein>
    <recommendedName>
        <fullName evidence="11">Endonuclease/exonuclease/phosphatase domain-containing protein</fullName>
    </recommendedName>
</protein>
<keyword evidence="9" id="KW-0234">DNA repair</keyword>
<comment type="subcellular location">
    <subcellularLocation>
        <location evidence="3">Nucleus</location>
        <location evidence="3">PML body</location>
    </subcellularLocation>
</comment>
<evidence type="ECO:0000256" key="9">
    <source>
        <dbReference type="ARBA" id="ARBA00023204"/>
    </source>
</evidence>
<dbReference type="GO" id="GO:0070260">
    <property type="term" value="F:5'-tyrosyl-DNA phosphodiesterase activity"/>
    <property type="evidence" value="ECO:0007669"/>
    <property type="project" value="TreeGrafter"/>
</dbReference>
<dbReference type="GO" id="GO:0006302">
    <property type="term" value="P:double-strand break repair"/>
    <property type="evidence" value="ECO:0007669"/>
    <property type="project" value="TreeGrafter"/>
</dbReference>
<organism evidence="12">
    <name type="scientific">Chromera velia CCMP2878</name>
    <dbReference type="NCBI Taxonomy" id="1169474"/>
    <lineage>
        <taxon>Eukaryota</taxon>
        <taxon>Sar</taxon>
        <taxon>Alveolata</taxon>
        <taxon>Colpodellida</taxon>
        <taxon>Chromeraceae</taxon>
        <taxon>Chromera</taxon>
    </lineage>
</organism>
<dbReference type="SUPFAM" id="SSF56219">
    <property type="entry name" value="DNase I-like"/>
    <property type="match status" value="1"/>
</dbReference>
<proteinExistence type="predicted"/>
<comment type="cofactor">
    <cofactor evidence="1">
        <name>Mn(2+)</name>
        <dbReference type="ChEBI" id="CHEBI:29035"/>
    </cofactor>
</comment>
<name>A0A0G4GHQ1_9ALVE</name>
<dbReference type="AlphaFoldDB" id="A0A0G4GHQ1"/>
<dbReference type="Gene3D" id="3.60.10.10">
    <property type="entry name" value="Endonuclease/exonuclease/phosphatase"/>
    <property type="match status" value="1"/>
</dbReference>
<dbReference type="PhylomeDB" id="A0A0G4GHQ1"/>